<evidence type="ECO:0000256" key="1">
    <source>
        <dbReference type="SAM" id="MobiDB-lite"/>
    </source>
</evidence>
<feature type="region of interest" description="Disordered" evidence="1">
    <location>
        <begin position="55"/>
        <end position="98"/>
    </location>
</feature>
<gene>
    <name evidence="2" type="ORF">FHB240107_LOCUS8644</name>
</gene>
<name>A0ABC9HGD0_FASHE</name>
<reference evidence="2 3" key="1">
    <citation type="submission" date="2024-08" db="EMBL/GenBank/DDBJ databases">
        <authorList>
            <person name="Paterson S."/>
        </authorList>
    </citation>
    <scope>NUCLEOTIDE SEQUENCE [LARGE SCALE GENOMIC DNA]</scope>
</reference>
<organism evidence="2 3">
    <name type="scientific">Fasciola hepatica</name>
    <name type="common">Liver fluke</name>
    <dbReference type="NCBI Taxonomy" id="6192"/>
    <lineage>
        <taxon>Eukaryota</taxon>
        <taxon>Metazoa</taxon>
        <taxon>Spiralia</taxon>
        <taxon>Lophotrochozoa</taxon>
        <taxon>Platyhelminthes</taxon>
        <taxon>Trematoda</taxon>
        <taxon>Digenea</taxon>
        <taxon>Plagiorchiida</taxon>
        <taxon>Echinostomata</taxon>
        <taxon>Echinostomatoidea</taxon>
        <taxon>Fasciolidae</taxon>
        <taxon>Fasciola</taxon>
    </lineage>
</organism>
<sequence>MNKRLQIWQGFDFNLQSSSQKAEGNIPLPPDSVEAKGSNTVFEATTRAKVFSAASADDVSEGDYDDQFDDDITAAATSDEDDNVGGDGDDDQDDDNDDSVLSVIAGVVLTDFFDRPNMCC</sequence>
<dbReference type="Proteomes" id="UP001189180">
    <property type="component" value="Unassembled WGS sequence"/>
</dbReference>
<dbReference type="EMBL" id="CANUEZ050000217">
    <property type="protein sequence ID" value="CAM0512513.1"/>
    <property type="molecule type" value="Genomic_DNA"/>
</dbReference>
<dbReference type="AlphaFoldDB" id="A0ABC9HGD0"/>
<evidence type="ECO:0000313" key="2">
    <source>
        <dbReference type="EMBL" id="CAM0512513.1"/>
    </source>
</evidence>
<proteinExistence type="predicted"/>
<comment type="caution">
    <text evidence="2">The sequence shown here is derived from an EMBL/GenBank/DDBJ whole genome shotgun (WGS) entry which is preliminary data.</text>
</comment>
<accession>A0ABC9HGD0</accession>
<feature type="compositionally biased region" description="Acidic residues" evidence="1">
    <location>
        <begin position="58"/>
        <end position="98"/>
    </location>
</feature>
<protein>
    <submittedName>
        <fullName evidence="2">Uncharacterized protein</fullName>
    </submittedName>
</protein>
<evidence type="ECO:0000313" key="3">
    <source>
        <dbReference type="Proteomes" id="UP001189180"/>
    </source>
</evidence>
<keyword evidence="3" id="KW-1185">Reference proteome</keyword>